<comment type="caution">
    <text evidence="1">The sequence shown here is derived from an EMBL/GenBank/DDBJ whole genome shotgun (WGS) entry which is preliminary data.</text>
</comment>
<evidence type="ECO:0000313" key="1">
    <source>
        <dbReference type="EMBL" id="GIY12490.1"/>
    </source>
</evidence>
<dbReference type="AlphaFoldDB" id="A0AAV4QTC1"/>
<sequence>MICFLTVYILWIQQDHDLCSSLCMSYEYSGIVVIIPCMSYGFRGINLCSSFYMDPEGSRSMNLILYALCIMYSLGVPMDSDLCFSSCIPYGYSRILIWCFPSCISYGSSWILICARQPPYVLWIQTDLNLCSSFTTDPEGS</sequence>
<accession>A0AAV4QTC1</accession>
<dbReference type="Proteomes" id="UP001054837">
    <property type="component" value="Unassembled WGS sequence"/>
</dbReference>
<organism evidence="1 2">
    <name type="scientific">Caerostris darwini</name>
    <dbReference type="NCBI Taxonomy" id="1538125"/>
    <lineage>
        <taxon>Eukaryota</taxon>
        <taxon>Metazoa</taxon>
        <taxon>Ecdysozoa</taxon>
        <taxon>Arthropoda</taxon>
        <taxon>Chelicerata</taxon>
        <taxon>Arachnida</taxon>
        <taxon>Araneae</taxon>
        <taxon>Araneomorphae</taxon>
        <taxon>Entelegynae</taxon>
        <taxon>Araneoidea</taxon>
        <taxon>Araneidae</taxon>
        <taxon>Caerostris</taxon>
    </lineage>
</organism>
<keyword evidence="2" id="KW-1185">Reference proteome</keyword>
<gene>
    <name evidence="1" type="ORF">CDAR_205831</name>
</gene>
<protein>
    <submittedName>
        <fullName evidence="1">Uncharacterized protein</fullName>
    </submittedName>
</protein>
<dbReference type="EMBL" id="BPLQ01005057">
    <property type="protein sequence ID" value="GIY12490.1"/>
    <property type="molecule type" value="Genomic_DNA"/>
</dbReference>
<name>A0AAV4QTC1_9ARAC</name>
<reference evidence="1 2" key="1">
    <citation type="submission" date="2021-06" db="EMBL/GenBank/DDBJ databases">
        <title>Caerostris darwini draft genome.</title>
        <authorList>
            <person name="Kono N."/>
            <person name="Arakawa K."/>
        </authorList>
    </citation>
    <scope>NUCLEOTIDE SEQUENCE [LARGE SCALE GENOMIC DNA]</scope>
</reference>
<proteinExistence type="predicted"/>
<evidence type="ECO:0000313" key="2">
    <source>
        <dbReference type="Proteomes" id="UP001054837"/>
    </source>
</evidence>